<dbReference type="Gene3D" id="2.60.120.260">
    <property type="entry name" value="Galactose-binding domain-like"/>
    <property type="match status" value="2"/>
</dbReference>
<feature type="domain" description="Alpha-L-rhamnosidase concanavalin-like" evidence="2">
    <location>
        <begin position="330"/>
        <end position="423"/>
    </location>
</feature>
<evidence type="ECO:0000259" key="3">
    <source>
        <dbReference type="Pfam" id="PF08531"/>
    </source>
</evidence>
<evidence type="ECO:0008006" key="6">
    <source>
        <dbReference type="Google" id="ProtNLM"/>
    </source>
</evidence>
<evidence type="ECO:0000256" key="1">
    <source>
        <dbReference type="SAM" id="MobiDB-lite"/>
    </source>
</evidence>
<proteinExistence type="predicted"/>
<sequence>MSGAAKGFELRRLRVEGMSDPVGIDVGCPRFSWEIVSDARGLVQVSYRITVDRIGPEGESSTDWDSGTVLSANPFTDPGPMPPLRAASQYRWSLDVVTSMGSAAATAVFTTGLFGEADWMDSKWIGGPARSEGVCPAPAAQTLRRRARRDHSLGDVVRRRGRVRQRPAQRRSGDGCCARSRVHGLRPHCGVRCVRRSGAIRSNGNAIGIELGRGFYGMRNPNVWDWHTAPWNAEPVARVLLVITYGDGRVDRVVSDETWKWTPGPTLRDDVYGGETYDARRAVPEFAHPECLDGEWARVALRDGPKGALVRQSCQPSRVVEELRPHRITRSRSGSWIVEFPRVVAGWVSLSVSGSEGETVTVAYGERLDSDGGVDLRNNGRFGDGFQTDRFVLAGTGDRETWAPSFSYKGFQFVQIDGWPSGTSSTRTRSLRRSCTPTSRRPAGSRVRARS</sequence>
<accession>A0ABM8H4M8</accession>
<evidence type="ECO:0000313" key="5">
    <source>
        <dbReference type="Proteomes" id="UP001321477"/>
    </source>
</evidence>
<reference evidence="5" key="1">
    <citation type="journal article" date="2019" name="Int. J. Syst. Evol. Microbiol.">
        <title>The Global Catalogue of Microorganisms (GCM) 10K type strain sequencing project: providing services to taxonomists for standard genome sequencing and annotation.</title>
        <authorList>
            <consortium name="The Broad Institute Genomics Platform"/>
            <consortium name="The Broad Institute Genome Sequencing Center for Infectious Disease"/>
            <person name="Wu L."/>
            <person name="Ma J."/>
        </authorList>
    </citation>
    <scope>NUCLEOTIDE SEQUENCE [LARGE SCALE GENOMIC DNA]</scope>
    <source>
        <strain evidence="5">NBRC 109019</strain>
    </source>
</reference>
<dbReference type="Pfam" id="PF05592">
    <property type="entry name" value="Bac_rhamnosid"/>
    <property type="match status" value="1"/>
</dbReference>
<keyword evidence="5" id="KW-1185">Reference proteome</keyword>
<dbReference type="Pfam" id="PF08531">
    <property type="entry name" value="Bac_rhamnosid_N"/>
    <property type="match status" value="1"/>
</dbReference>
<dbReference type="EMBL" id="AP027734">
    <property type="protein sequence ID" value="BDZ55757.1"/>
    <property type="molecule type" value="Genomic_DNA"/>
</dbReference>
<dbReference type="PANTHER" id="PTHR33307">
    <property type="entry name" value="ALPHA-RHAMNOSIDASE (EUROFUNG)"/>
    <property type="match status" value="1"/>
</dbReference>
<protein>
    <recommendedName>
        <fullName evidence="6">Alpha-L-rhamnosidase</fullName>
    </recommendedName>
</protein>
<dbReference type="PANTHER" id="PTHR33307:SF6">
    <property type="entry name" value="ALPHA-RHAMNOSIDASE (EUROFUNG)-RELATED"/>
    <property type="match status" value="1"/>
</dbReference>
<evidence type="ECO:0000259" key="2">
    <source>
        <dbReference type="Pfam" id="PF05592"/>
    </source>
</evidence>
<name>A0ABM8H4M8_9MICO</name>
<organism evidence="4 5">
    <name type="scientific">Agromyces marinus</name>
    <dbReference type="NCBI Taxonomy" id="1389020"/>
    <lineage>
        <taxon>Bacteria</taxon>
        <taxon>Bacillati</taxon>
        <taxon>Actinomycetota</taxon>
        <taxon>Actinomycetes</taxon>
        <taxon>Micrococcales</taxon>
        <taxon>Microbacteriaceae</taxon>
        <taxon>Agromyces</taxon>
    </lineage>
</organism>
<feature type="region of interest" description="Disordered" evidence="1">
    <location>
        <begin position="421"/>
        <end position="451"/>
    </location>
</feature>
<dbReference type="Gene3D" id="2.60.40.10">
    <property type="entry name" value="Immunoglobulins"/>
    <property type="match status" value="1"/>
</dbReference>
<dbReference type="Pfam" id="PF25788">
    <property type="entry name" value="Ig_Rha78A_N"/>
    <property type="match status" value="1"/>
</dbReference>
<gene>
    <name evidence="4" type="ORF">GCM10025870_28300</name>
</gene>
<evidence type="ECO:0000313" key="4">
    <source>
        <dbReference type="EMBL" id="BDZ55757.1"/>
    </source>
</evidence>
<dbReference type="Proteomes" id="UP001321477">
    <property type="component" value="Chromosome"/>
</dbReference>
<dbReference type="InterPro" id="IPR008902">
    <property type="entry name" value="Rhamnosid_concanavalin"/>
</dbReference>
<feature type="compositionally biased region" description="Low complexity" evidence="1">
    <location>
        <begin position="421"/>
        <end position="442"/>
    </location>
</feature>
<dbReference type="InterPro" id="IPR016007">
    <property type="entry name" value="Alpha_rhamnosid"/>
</dbReference>
<dbReference type="InterPro" id="IPR013737">
    <property type="entry name" value="Bac_rhamnosid_N"/>
</dbReference>
<dbReference type="InterPro" id="IPR013783">
    <property type="entry name" value="Ig-like_fold"/>
</dbReference>
<feature type="domain" description="Bacterial alpha-L-rhamnosidase N-terminal" evidence="3">
    <location>
        <begin position="200"/>
        <end position="321"/>
    </location>
</feature>